<keyword evidence="5" id="KW-0444">Lipid biosynthesis</keyword>
<evidence type="ECO:0000256" key="14">
    <source>
        <dbReference type="ARBA" id="ARBA00049069"/>
    </source>
</evidence>
<keyword evidence="8 28" id="KW-0560">Oxidoreductase</keyword>
<evidence type="ECO:0000256" key="10">
    <source>
        <dbReference type="ARBA" id="ARBA00023098"/>
    </source>
</evidence>
<comment type="pathway">
    <text evidence="13">Steroid biosynthesis; estrogen biosynthesis.</text>
</comment>
<evidence type="ECO:0000256" key="23">
    <source>
        <dbReference type="ARBA" id="ARBA00081936"/>
    </source>
</evidence>
<dbReference type="PRINTS" id="PR00080">
    <property type="entry name" value="SDRFAMILY"/>
</dbReference>
<dbReference type="KEGG" id="isc:8043212"/>
<organism>
    <name type="scientific">Ixodes scapularis</name>
    <name type="common">Black-legged tick</name>
    <name type="synonym">Deer tick</name>
    <dbReference type="NCBI Taxonomy" id="6945"/>
    <lineage>
        <taxon>Eukaryota</taxon>
        <taxon>Metazoa</taxon>
        <taxon>Ecdysozoa</taxon>
        <taxon>Arthropoda</taxon>
        <taxon>Chelicerata</taxon>
        <taxon>Arachnida</taxon>
        <taxon>Acari</taxon>
        <taxon>Parasitiformes</taxon>
        <taxon>Ixodida</taxon>
        <taxon>Ixodoidea</taxon>
        <taxon>Ixodidae</taxon>
        <taxon>Ixodinae</taxon>
        <taxon>Ixodes</taxon>
    </lineage>
</organism>
<dbReference type="EMBL" id="ABJB010824947">
    <property type="status" value="NOT_ANNOTATED_CDS"/>
    <property type="molecule type" value="Genomic_DNA"/>
</dbReference>
<feature type="signal peptide" evidence="26">
    <location>
        <begin position="1"/>
        <end position="18"/>
    </location>
</feature>
<feature type="chain" id="PRO_5010827050" description="(3R)-3-hydroxyacyl-CoA dehydrogenase" evidence="26">
    <location>
        <begin position="19"/>
        <end position="284"/>
    </location>
</feature>
<keyword evidence="7" id="KW-0276">Fatty acid metabolism</keyword>
<dbReference type="VEuPathDB" id="VectorBase:ISCP_022880"/>
<evidence type="ECO:0000259" key="27">
    <source>
        <dbReference type="SMART" id="SM00822"/>
    </source>
</evidence>
<evidence type="ECO:0000256" key="13">
    <source>
        <dbReference type="ARBA" id="ARBA00037929"/>
    </source>
</evidence>
<dbReference type="EnsemblMetazoa" id="ISCW013859-RA">
    <property type="protein sequence ID" value="ISCW013859-PA"/>
    <property type="gene ID" value="ISCW013859"/>
</dbReference>
<dbReference type="GO" id="GO:0005759">
    <property type="term" value="C:mitochondrial matrix"/>
    <property type="evidence" value="ECO:0007669"/>
    <property type="project" value="UniProtKB-SubCell"/>
</dbReference>
<evidence type="ECO:0000256" key="5">
    <source>
        <dbReference type="ARBA" id="ARBA00022516"/>
    </source>
</evidence>
<dbReference type="AlphaFoldDB" id="B7QLV4"/>
<comment type="subunit">
    <text evidence="18">Heterotetramer with CBR4; contains two molecules of HSD17B8 and CBR4.</text>
</comment>
<dbReference type="PaxDb" id="6945-B7QLV4"/>
<keyword evidence="9" id="KW-0520">NAD</keyword>
<keyword evidence="12" id="KW-0275">Fatty acid biosynthesis</keyword>
<dbReference type="EC" id="1.1.1.n12" evidence="4"/>
<evidence type="ECO:0000256" key="16">
    <source>
        <dbReference type="ARBA" id="ARBA00050435"/>
    </source>
</evidence>
<evidence type="ECO:0000256" key="25">
    <source>
        <dbReference type="ARBA" id="ARBA00083258"/>
    </source>
</evidence>
<keyword evidence="26" id="KW-0732">Signal</keyword>
<comment type="catalytic activity">
    <reaction evidence="14">
        <text>17beta-estradiol + NAD(+) = estrone + NADH + H(+)</text>
        <dbReference type="Rhea" id="RHEA:24612"/>
        <dbReference type="ChEBI" id="CHEBI:15378"/>
        <dbReference type="ChEBI" id="CHEBI:16469"/>
        <dbReference type="ChEBI" id="CHEBI:17263"/>
        <dbReference type="ChEBI" id="CHEBI:57540"/>
        <dbReference type="ChEBI" id="CHEBI:57945"/>
        <dbReference type="EC" id="1.1.1.62"/>
    </reaction>
    <physiologicalReaction direction="left-to-right" evidence="14">
        <dbReference type="Rhea" id="RHEA:24613"/>
    </physiologicalReaction>
    <physiologicalReaction direction="right-to-left" evidence="14">
        <dbReference type="Rhea" id="RHEA:24614"/>
    </physiologicalReaction>
</comment>
<evidence type="ECO:0000256" key="15">
    <source>
        <dbReference type="ARBA" id="ARBA00050232"/>
    </source>
</evidence>
<comment type="catalytic activity">
    <reaction evidence="15">
        <text>testosterone + NAD(+) = androst-4-ene-3,17-dione + NADH + H(+)</text>
        <dbReference type="Rhea" id="RHEA:14929"/>
        <dbReference type="ChEBI" id="CHEBI:15378"/>
        <dbReference type="ChEBI" id="CHEBI:16422"/>
        <dbReference type="ChEBI" id="CHEBI:17347"/>
        <dbReference type="ChEBI" id="CHEBI:57540"/>
        <dbReference type="ChEBI" id="CHEBI:57945"/>
        <dbReference type="EC" id="1.1.1.239"/>
    </reaction>
    <physiologicalReaction direction="left-to-right" evidence="15">
        <dbReference type="Rhea" id="RHEA:14930"/>
    </physiologicalReaction>
</comment>
<sequence>MSARYTTIFILLLASGTAVNSYRAPRETKCRSLGLEGRLAVVTGGASGIGRSACLVLAREGATVVVADRNRTGSDETLQMLQASYKGDHRAINVDVSDSTAVDVLFEKIKSSFPGRKITCVVNSAGVVEKPTLLAEMSDTVFDNTISTNLRGTFLVNRAAVRSMLADNVTSGSIVNLASIIAPKGFPGLAAYAASKGGVVSLTRTLAQELATRGIRVNAVLPGPTDTPMLASLPAEVQGLFVAVTPMKRKARPVEQADTIAFLCSPKSSFTTGAAVEVTGGITG</sequence>
<evidence type="ECO:0000313" key="29">
    <source>
        <dbReference type="EnsemblMetazoa" id="ISCW013859-PA"/>
    </source>
</evidence>
<evidence type="ECO:0000256" key="6">
    <source>
        <dbReference type="ARBA" id="ARBA00022553"/>
    </source>
</evidence>
<feature type="domain" description="Ketoreductase" evidence="27">
    <location>
        <begin position="38"/>
        <end position="227"/>
    </location>
</feature>
<dbReference type="STRING" id="6945.B7QLV4"/>
<dbReference type="PRINTS" id="PR00081">
    <property type="entry name" value="GDHRDH"/>
</dbReference>
<accession>B7QLV4</accession>
<reference evidence="29" key="2">
    <citation type="submission" date="2020-05" db="UniProtKB">
        <authorList>
            <consortium name="EnsemblMetazoa"/>
        </authorList>
    </citation>
    <scope>IDENTIFICATION</scope>
    <source>
        <strain evidence="29">wikel</strain>
    </source>
</reference>
<keyword evidence="11" id="KW-0496">Mitochondrion</keyword>
<dbReference type="SMART" id="SM00822">
    <property type="entry name" value="PKS_KR"/>
    <property type="match status" value="1"/>
</dbReference>
<evidence type="ECO:0000256" key="1">
    <source>
        <dbReference type="ARBA" id="ARBA00004305"/>
    </source>
</evidence>
<proteinExistence type="inferred from homology"/>
<dbReference type="GO" id="GO:0006633">
    <property type="term" value="P:fatty acid biosynthetic process"/>
    <property type="evidence" value="ECO:0000318"/>
    <property type="project" value="GO_Central"/>
</dbReference>
<keyword evidence="6" id="KW-0597">Phosphoprotein</keyword>
<evidence type="ECO:0000256" key="11">
    <source>
        <dbReference type="ARBA" id="ARBA00023128"/>
    </source>
</evidence>
<dbReference type="EMBL" id="DS967978">
    <property type="protein sequence ID" value="EEC19826.1"/>
    <property type="molecule type" value="Genomic_DNA"/>
</dbReference>
<dbReference type="HOGENOM" id="CLU_010194_1_3_1"/>
<keyword evidence="10" id="KW-0443">Lipid metabolism</keyword>
<dbReference type="Pfam" id="PF13561">
    <property type="entry name" value="adh_short_C2"/>
    <property type="match status" value="1"/>
</dbReference>
<dbReference type="EMBL" id="ABJB010085828">
    <property type="status" value="NOT_ANNOTATED_CDS"/>
    <property type="molecule type" value="Genomic_DNA"/>
</dbReference>
<comment type="pathway">
    <text evidence="2">Lipid metabolism.</text>
</comment>
<keyword evidence="30" id="KW-1185">Reference proteome</keyword>
<comment type="similarity">
    <text evidence="3">Belongs to the short-chain dehydrogenases/reductases (SDR) family.</text>
</comment>
<evidence type="ECO:0000313" key="30">
    <source>
        <dbReference type="Proteomes" id="UP000001555"/>
    </source>
</evidence>
<dbReference type="VEuPathDB" id="VectorBase:ISCI013859"/>
<dbReference type="InterPro" id="IPR036291">
    <property type="entry name" value="NAD(P)-bd_dom_sf"/>
</dbReference>
<dbReference type="PANTHER" id="PTHR24321:SF8">
    <property type="entry name" value="ESTRADIOL 17-BETA-DEHYDROGENASE 8-RELATED"/>
    <property type="match status" value="1"/>
</dbReference>
<evidence type="ECO:0000256" key="18">
    <source>
        <dbReference type="ARBA" id="ARBA00065174"/>
    </source>
</evidence>
<dbReference type="InterPro" id="IPR057326">
    <property type="entry name" value="KR_dom"/>
</dbReference>
<dbReference type="VEuPathDB" id="VectorBase:ISCW013859"/>
<comment type="catalytic activity">
    <reaction evidence="17">
        <text>a (3R)-3-hydroxyacyl-CoA + NAD(+) = a 3-oxoacyl-CoA + NADH + H(+)</text>
        <dbReference type="Rhea" id="RHEA:32711"/>
        <dbReference type="ChEBI" id="CHEBI:15378"/>
        <dbReference type="ChEBI" id="CHEBI:57319"/>
        <dbReference type="ChEBI" id="CHEBI:57540"/>
        <dbReference type="ChEBI" id="CHEBI:57945"/>
        <dbReference type="ChEBI" id="CHEBI:90726"/>
        <dbReference type="EC" id="1.1.1.n12"/>
    </reaction>
    <physiologicalReaction direction="left-to-right" evidence="17">
        <dbReference type="Rhea" id="RHEA:32712"/>
    </physiologicalReaction>
</comment>
<dbReference type="FunFam" id="3.40.50.720:FF:000231">
    <property type="entry name" value="Estradiol 17-beta-dehydrogenase 8"/>
    <property type="match status" value="1"/>
</dbReference>
<dbReference type="GO" id="GO:0008210">
    <property type="term" value="P:estrogen metabolic process"/>
    <property type="evidence" value="ECO:0007669"/>
    <property type="project" value="UniProtKB-ARBA"/>
</dbReference>
<evidence type="ECO:0000256" key="26">
    <source>
        <dbReference type="SAM" id="SignalP"/>
    </source>
</evidence>
<dbReference type="GO" id="GO:0004303">
    <property type="term" value="F:estradiol 17-beta-dehydrogenase [NAD(P)+] activity"/>
    <property type="evidence" value="ECO:0007669"/>
    <property type="project" value="UniProtKB-EC"/>
</dbReference>
<evidence type="ECO:0000256" key="21">
    <source>
        <dbReference type="ARBA" id="ARBA00077835"/>
    </source>
</evidence>
<evidence type="ECO:0000256" key="22">
    <source>
        <dbReference type="ARBA" id="ARBA00081419"/>
    </source>
</evidence>
<evidence type="ECO:0000256" key="20">
    <source>
        <dbReference type="ARBA" id="ARBA00070911"/>
    </source>
</evidence>
<protein>
    <recommendedName>
        <fullName evidence="20">(3R)-3-hydroxyacyl-CoA dehydrogenase</fullName>
        <ecNumber evidence="19">1.1.1.239</ecNumber>
        <ecNumber evidence="4">1.1.1.n12</ecNumber>
    </recommendedName>
    <alternativeName>
        <fullName evidence="22">17-beta-hydroxysteroid dehydrogenase 8</fullName>
    </alternativeName>
    <alternativeName>
        <fullName evidence="21">3-ketoacyl-[acyl-carrier-protein] reductase alpha subunit</fullName>
    </alternativeName>
    <alternativeName>
        <fullName evidence="24">3-oxoacyl-[acyl-carrier-protein] reductase</fullName>
    </alternativeName>
    <alternativeName>
        <fullName evidence="25">Estradiol 17-beta-dehydrogenase 8</fullName>
    </alternativeName>
    <alternativeName>
        <fullName evidence="23">Testosterone 17-beta-dehydrogenase 8</fullName>
    </alternativeName>
</protein>
<evidence type="ECO:0000256" key="4">
    <source>
        <dbReference type="ARBA" id="ARBA00012456"/>
    </source>
</evidence>
<dbReference type="GO" id="GO:0047035">
    <property type="term" value="F:testosterone dehydrogenase (NAD+) activity"/>
    <property type="evidence" value="ECO:0007669"/>
    <property type="project" value="UniProtKB-EC"/>
</dbReference>
<dbReference type="OrthoDB" id="1933717at2759"/>
<dbReference type="Proteomes" id="UP000001555">
    <property type="component" value="Unassembled WGS sequence"/>
</dbReference>
<evidence type="ECO:0000256" key="3">
    <source>
        <dbReference type="ARBA" id="ARBA00006484"/>
    </source>
</evidence>
<evidence type="ECO:0000313" key="28">
    <source>
        <dbReference type="EMBL" id="EEC19826.1"/>
    </source>
</evidence>
<evidence type="ECO:0000256" key="24">
    <source>
        <dbReference type="ARBA" id="ARBA00083097"/>
    </source>
</evidence>
<evidence type="ECO:0000256" key="19">
    <source>
        <dbReference type="ARBA" id="ARBA00066822"/>
    </source>
</evidence>
<evidence type="ECO:0000256" key="12">
    <source>
        <dbReference type="ARBA" id="ARBA00023160"/>
    </source>
</evidence>
<dbReference type="GO" id="GO:0016616">
    <property type="term" value="F:oxidoreductase activity, acting on the CH-OH group of donors, NAD or NADP as acceptor"/>
    <property type="evidence" value="ECO:0000318"/>
    <property type="project" value="GO_Central"/>
</dbReference>
<dbReference type="InParanoid" id="B7QLV4"/>
<comment type="catalytic activity">
    <reaction evidence="16">
        <text>17beta-hydroxy-5alpha-androstan-3-one + NAD(+) = 5alpha-androstan-3,17-dione + NADH + H(+)</text>
        <dbReference type="Rhea" id="RHEA:41992"/>
        <dbReference type="ChEBI" id="CHEBI:15378"/>
        <dbReference type="ChEBI" id="CHEBI:15994"/>
        <dbReference type="ChEBI" id="CHEBI:16330"/>
        <dbReference type="ChEBI" id="CHEBI:57540"/>
        <dbReference type="ChEBI" id="CHEBI:57945"/>
    </reaction>
    <physiologicalReaction direction="left-to-right" evidence="16">
        <dbReference type="Rhea" id="RHEA:41993"/>
    </physiologicalReaction>
</comment>
<dbReference type="GO" id="GO:0048038">
    <property type="term" value="F:quinone binding"/>
    <property type="evidence" value="ECO:0000318"/>
    <property type="project" value="GO_Central"/>
</dbReference>
<evidence type="ECO:0000256" key="17">
    <source>
        <dbReference type="ARBA" id="ARBA00052680"/>
    </source>
</evidence>
<gene>
    <name evidence="29" type="primary">8043212</name>
    <name evidence="28" type="ORF">IscW_ISCW013859</name>
</gene>
<reference evidence="28 30" key="1">
    <citation type="submission" date="2008-03" db="EMBL/GenBank/DDBJ databases">
        <title>Annotation of Ixodes scapularis.</title>
        <authorList>
            <consortium name="Ixodes scapularis Genome Project Consortium"/>
            <person name="Caler E."/>
            <person name="Hannick L.I."/>
            <person name="Bidwell S."/>
            <person name="Joardar V."/>
            <person name="Thiagarajan M."/>
            <person name="Amedeo P."/>
            <person name="Galinsky K.J."/>
            <person name="Schobel S."/>
            <person name="Inman J."/>
            <person name="Hostetler J."/>
            <person name="Miller J."/>
            <person name="Hammond M."/>
            <person name="Megy K."/>
            <person name="Lawson D."/>
            <person name="Kodira C."/>
            <person name="Sutton G."/>
            <person name="Meyer J."/>
            <person name="Hill C.A."/>
            <person name="Birren B."/>
            <person name="Nene V."/>
            <person name="Collins F."/>
            <person name="Alarcon-Chaidez F."/>
            <person name="Wikel S."/>
            <person name="Strausberg R."/>
        </authorList>
    </citation>
    <scope>NUCLEOTIDE SEQUENCE [LARGE SCALE GENOMIC DNA]</scope>
    <source>
        <strain evidence="30">Wikel</strain>
        <strain evidence="28">Wikel colony</strain>
    </source>
</reference>
<comment type="subcellular location">
    <subcellularLocation>
        <location evidence="1">Mitochondrion matrix</location>
    </subcellularLocation>
</comment>
<dbReference type="PANTHER" id="PTHR24321">
    <property type="entry name" value="DEHYDROGENASES, SHORT CHAIN"/>
    <property type="match status" value="1"/>
</dbReference>
<dbReference type="InterPro" id="IPR020904">
    <property type="entry name" value="Sc_DH/Rdtase_CS"/>
</dbReference>
<dbReference type="InterPro" id="IPR002347">
    <property type="entry name" value="SDR_fam"/>
</dbReference>
<dbReference type="Gene3D" id="3.40.50.720">
    <property type="entry name" value="NAD(P)-binding Rossmann-like Domain"/>
    <property type="match status" value="1"/>
</dbReference>
<evidence type="ECO:0000256" key="7">
    <source>
        <dbReference type="ARBA" id="ARBA00022832"/>
    </source>
</evidence>
<dbReference type="SUPFAM" id="SSF51735">
    <property type="entry name" value="NAD(P)-binding Rossmann-fold domains"/>
    <property type="match status" value="1"/>
</dbReference>
<name>B7QLV4_IXOSC</name>
<evidence type="ECO:0000256" key="9">
    <source>
        <dbReference type="ARBA" id="ARBA00023027"/>
    </source>
</evidence>
<dbReference type="EC" id="1.1.1.239" evidence="19"/>
<evidence type="ECO:0000256" key="2">
    <source>
        <dbReference type="ARBA" id="ARBA00005189"/>
    </source>
</evidence>
<evidence type="ECO:0000256" key="8">
    <source>
        <dbReference type="ARBA" id="ARBA00023002"/>
    </source>
</evidence>
<dbReference type="PROSITE" id="PS00061">
    <property type="entry name" value="ADH_SHORT"/>
    <property type="match status" value="1"/>
</dbReference>